<dbReference type="InterPro" id="IPR013785">
    <property type="entry name" value="Aldolase_TIM"/>
</dbReference>
<evidence type="ECO:0000313" key="2">
    <source>
        <dbReference type="Proteomes" id="UP000598174"/>
    </source>
</evidence>
<organism evidence="1 2">
    <name type="scientific">Paractinoplanes ferrugineus</name>
    <dbReference type="NCBI Taxonomy" id="113564"/>
    <lineage>
        <taxon>Bacteria</taxon>
        <taxon>Bacillati</taxon>
        <taxon>Actinomycetota</taxon>
        <taxon>Actinomycetes</taxon>
        <taxon>Micromonosporales</taxon>
        <taxon>Micromonosporaceae</taxon>
        <taxon>Paractinoplanes</taxon>
    </lineage>
</organism>
<proteinExistence type="predicted"/>
<name>A0A919MDF8_9ACTN</name>
<dbReference type="EMBL" id="BOMM01000071">
    <property type="protein sequence ID" value="GIE15751.1"/>
    <property type="molecule type" value="Genomic_DNA"/>
</dbReference>
<dbReference type="Proteomes" id="UP000598174">
    <property type="component" value="Unassembled WGS sequence"/>
</dbReference>
<accession>A0A919MDF8</accession>
<keyword evidence="2" id="KW-1185">Reference proteome</keyword>
<comment type="caution">
    <text evidence="1">The sequence shown here is derived from an EMBL/GenBank/DDBJ whole genome shotgun (WGS) entry which is preliminary data.</text>
</comment>
<gene>
    <name evidence="1" type="ORF">Afe05nite_75910</name>
</gene>
<dbReference type="Gene3D" id="3.20.20.70">
    <property type="entry name" value="Aldolase class I"/>
    <property type="match status" value="1"/>
</dbReference>
<reference evidence="1" key="1">
    <citation type="submission" date="2021-01" db="EMBL/GenBank/DDBJ databases">
        <title>Whole genome shotgun sequence of Actinoplanes ferrugineus NBRC 15555.</title>
        <authorList>
            <person name="Komaki H."/>
            <person name="Tamura T."/>
        </authorList>
    </citation>
    <scope>NUCLEOTIDE SEQUENCE</scope>
    <source>
        <strain evidence="1">NBRC 15555</strain>
    </source>
</reference>
<protein>
    <submittedName>
        <fullName evidence="1">Uncharacterized protein</fullName>
    </submittedName>
</protein>
<evidence type="ECO:0000313" key="1">
    <source>
        <dbReference type="EMBL" id="GIE15751.1"/>
    </source>
</evidence>
<dbReference type="AlphaFoldDB" id="A0A919MDF8"/>
<sequence length="64" mass="6603">MPLVSFTFGVPDRAVVSAPRAAGRAVLITVTSADEARAALLAGIGFTAARPAPVGEIVEELLRR</sequence>